<accession>A0A5E4PRL7</accession>
<gene>
    <name evidence="1" type="ORF">LSINAPIS_LOCUS1263</name>
</gene>
<evidence type="ECO:0000313" key="2">
    <source>
        <dbReference type="Proteomes" id="UP000324832"/>
    </source>
</evidence>
<dbReference type="Proteomes" id="UP000324832">
    <property type="component" value="Unassembled WGS sequence"/>
</dbReference>
<dbReference type="EMBL" id="FZQP02000172">
    <property type="protein sequence ID" value="VVC87732.1"/>
    <property type="molecule type" value="Genomic_DNA"/>
</dbReference>
<name>A0A5E4PRL7_9NEOP</name>
<organism evidence="1 2">
    <name type="scientific">Leptidea sinapis</name>
    <dbReference type="NCBI Taxonomy" id="189913"/>
    <lineage>
        <taxon>Eukaryota</taxon>
        <taxon>Metazoa</taxon>
        <taxon>Ecdysozoa</taxon>
        <taxon>Arthropoda</taxon>
        <taxon>Hexapoda</taxon>
        <taxon>Insecta</taxon>
        <taxon>Pterygota</taxon>
        <taxon>Neoptera</taxon>
        <taxon>Endopterygota</taxon>
        <taxon>Lepidoptera</taxon>
        <taxon>Glossata</taxon>
        <taxon>Ditrysia</taxon>
        <taxon>Papilionoidea</taxon>
        <taxon>Pieridae</taxon>
        <taxon>Dismorphiinae</taxon>
        <taxon>Leptidea</taxon>
    </lineage>
</organism>
<proteinExistence type="predicted"/>
<protein>
    <submittedName>
        <fullName evidence="1">Uncharacterized protein</fullName>
    </submittedName>
</protein>
<keyword evidence="2" id="KW-1185">Reference proteome</keyword>
<dbReference type="AlphaFoldDB" id="A0A5E4PRL7"/>
<evidence type="ECO:0000313" key="1">
    <source>
        <dbReference type="EMBL" id="VVC87732.1"/>
    </source>
</evidence>
<sequence>MDQRRLMTGYGQAGRSRYNINVSKHPLFIRDFSLNSLECSCIMLGPVVGSISINMKSNFYDSLERSK</sequence>
<reference evidence="1 2" key="1">
    <citation type="submission" date="2017-07" db="EMBL/GenBank/DDBJ databases">
        <authorList>
            <person name="Talla V."/>
            <person name="Backstrom N."/>
        </authorList>
    </citation>
    <scope>NUCLEOTIDE SEQUENCE [LARGE SCALE GENOMIC DNA]</scope>
</reference>